<dbReference type="NCBIfam" id="NF001616">
    <property type="entry name" value="PRK00405.1"/>
    <property type="match status" value="1"/>
</dbReference>
<evidence type="ECO:0000256" key="6">
    <source>
        <dbReference type="HAMAP-Rule" id="MF_01321"/>
    </source>
</evidence>
<comment type="caution">
    <text evidence="15">The sequence shown here is derived from an EMBL/GenBank/DDBJ whole genome shotgun (WGS) entry which is preliminary data.</text>
</comment>
<feature type="domain" description="RNA polymerase Rpb2" evidence="10">
    <location>
        <begin position="1196"/>
        <end position="1270"/>
    </location>
</feature>
<dbReference type="InterPro" id="IPR007645">
    <property type="entry name" value="RNA_pol_Rpb2_3"/>
</dbReference>
<dbReference type="InterPro" id="IPR007121">
    <property type="entry name" value="RNA_pol_bsu_CS"/>
</dbReference>
<dbReference type="Gene3D" id="2.30.150.10">
    <property type="entry name" value="DNA-directed RNA polymerase, beta subunit, external 1 domain"/>
    <property type="match status" value="1"/>
</dbReference>
<dbReference type="GO" id="GO:0006351">
    <property type="term" value="P:DNA-templated transcription"/>
    <property type="evidence" value="ECO:0007669"/>
    <property type="project" value="UniProtKB-UniRule"/>
</dbReference>
<evidence type="ECO:0000256" key="7">
    <source>
        <dbReference type="RuleBase" id="RU000434"/>
    </source>
</evidence>
<dbReference type="InterPro" id="IPR015712">
    <property type="entry name" value="DNA-dir_RNA_pol_su2"/>
</dbReference>
<evidence type="ECO:0000259" key="14">
    <source>
        <dbReference type="Pfam" id="PF10385"/>
    </source>
</evidence>
<dbReference type="InterPro" id="IPR007120">
    <property type="entry name" value="DNA-dir_RNAP_su2_dom"/>
</dbReference>
<dbReference type="InterPro" id="IPR019462">
    <property type="entry name" value="DNA-dir_RNA_pol_bsu_external_1"/>
</dbReference>
<evidence type="ECO:0000256" key="2">
    <source>
        <dbReference type="ARBA" id="ARBA00022679"/>
    </source>
</evidence>
<dbReference type="GO" id="GO:0003677">
    <property type="term" value="F:DNA binding"/>
    <property type="evidence" value="ECO:0007669"/>
    <property type="project" value="UniProtKB-UniRule"/>
</dbReference>
<comment type="subunit">
    <text evidence="6 8">The RNAP catalytic core consists of 2 alpha, 1 beta, 1 beta' and 1 omega subunit. When a sigma factor is associated with the core the holoenzyme is formed, which can initiate transcription.</text>
</comment>
<evidence type="ECO:0000256" key="8">
    <source>
        <dbReference type="RuleBase" id="RU363031"/>
    </source>
</evidence>
<evidence type="ECO:0000259" key="12">
    <source>
        <dbReference type="Pfam" id="PF04563"/>
    </source>
</evidence>
<evidence type="ECO:0000256" key="5">
    <source>
        <dbReference type="ARBA" id="ARBA00048552"/>
    </source>
</evidence>
<evidence type="ECO:0000256" key="4">
    <source>
        <dbReference type="ARBA" id="ARBA00023163"/>
    </source>
</evidence>
<feature type="domain" description="RNA polymerase Rpb2" evidence="13">
    <location>
        <begin position="415"/>
        <end position="483"/>
    </location>
</feature>
<feature type="domain" description="DNA-directed RNA polymerase subunit 2 hybrid-binding" evidence="9">
    <location>
        <begin position="673"/>
        <end position="995"/>
    </location>
</feature>
<dbReference type="Pfam" id="PF04563">
    <property type="entry name" value="RNA_pol_Rpb2_1"/>
    <property type="match status" value="1"/>
</dbReference>
<dbReference type="GO" id="GO:0003899">
    <property type="term" value="F:DNA-directed RNA polymerase activity"/>
    <property type="evidence" value="ECO:0007669"/>
    <property type="project" value="UniProtKB-UniRule"/>
</dbReference>
<feature type="domain" description="RNA polymerase beta subunit protrusion" evidence="12">
    <location>
        <begin position="22"/>
        <end position="400"/>
    </location>
</feature>
<keyword evidence="4 6" id="KW-0804">Transcription</keyword>
<dbReference type="EC" id="2.7.7.6" evidence="6 8"/>
<dbReference type="Pfam" id="PF04561">
    <property type="entry name" value="RNA_pol_Rpb2_2"/>
    <property type="match status" value="2"/>
</dbReference>
<dbReference type="PROSITE" id="PS01166">
    <property type="entry name" value="RNA_POL_BETA"/>
    <property type="match status" value="1"/>
</dbReference>
<evidence type="ECO:0000259" key="11">
    <source>
        <dbReference type="Pfam" id="PF04561"/>
    </source>
</evidence>
<dbReference type="InterPro" id="IPR014724">
    <property type="entry name" value="RNA_pol_RPB2_OB-fold"/>
</dbReference>
<dbReference type="Pfam" id="PF10385">
    <property type="entry name" value="RNA_pol_Rpb2_45"/>
    <property type="match status" value="1"/>
</dbReference>
<dbReference type="Pfam" id="PF04565">
    <property type="entry name" value="RNA_pol_Rpb2_3"/>
    <property type="match status" value="1"/>
</dbReference>
<dbReference type="SUPFAM" id="SSF64484">
    <property type="entry name" value="beta and beta-prime subunits of DNA dependent RNA-polymerase"/>
    <property type="match status" value="2"/>
</dbReference>
<evidence type="ECO:0000259" key="13">
    <source>
        <dbReference type="Pfam" id="PF04565"/>
    </source>
</evidence>
<feature type="domain" description="DNA-directed RNA polymerase beta subunit external 1" evidence="14">
    <location>
        <begin position="554"/>
        <end position="611"/>
    </location>
</feature>
<dbReference type="EMBL" id="DSXR01000051">
    <property type="protein sequence ID" value="HGS86904.1"/>
    <property type="molecule type" value="Genomic_DNA"/>
</dbReference>
<dbReference type="Gene3D" id="2.40.270.10">
    <property type="entry name" value="DNA-directed RNA polymerase, subunit 2, domain 6"/>
    <property type="match status" value="1"/>
</dbReference>
<sequence length="1306" mass="147032">MPSVLKTKSYARIPVVFDLPNLIEVQIDSFKRLKSEGLADLFHEISPIESYNKGMKLYFPSRSPESEQWGLKFWFGEPKHSIEECVERDLTYASPLYVSVLLAGPDVPEPIKQDIFLGDFPEMTEKGTFIINGTERVVVSQLIRSPGVYFEAPVDRATGHRLAMAKLIPDRGAWMEFETRKNDYLILKFNRKRTVPITIFLRALAAVSDGLGDSPIKTGSDEEIIALFQDVDNNPERLFIASTIRQEPPWDLSGGLTIGEAALIEFFKRMRPGDPATLENAREFLEEQLFDQRHYDLEKVGRYKLNQKLDLMDKIPMNHRTVTAWDVVYLVRRMIMINNEKEDKDDIDHLGNRRVKTVGELIQNKLRVGLRRMERVIKERMSIRDQDQTSPVSLVNIRPVVAALREFFGSSQLSQFMDQTNPLAELRHKRTLSALGPGGLRRERAGFDVRDVHHSHYGRICPIETPEGPNIGLIGRLASYARVNEYGFIETPYRRVVKALSSNDPQLVGRKLAENLTDPQTGEVILRQGDRVTPEVLPSIQKLNRSTIFVVPFVSEEVEYLSADAEDKFVIAQANTPLNEHNEFTETRIMCRHHSDFRMSSPEAVNYMDVAPHQVVGISASLIPFLEHDDANRALMGSNMQAQAVPLVQPDIPIISTGMEAFAALDSGQVLIAEEDGDVVSVTGRQIVVRSESGLRTYNLRKYQRSNQSTCIDQRPAVVKGQRVRKGDVLADSSSTVNGNLALGQNVVVAFLSWEGGNFEDAILISEKLVQDDRFTSVHIEKYEVEARDTKLGPEEITRDIPNVGEDAIKDLDEHGIIRIGAEVGPNDILVGKITPKGEKELTPEERLLRAIFGEKSRDVKDTSLRMPHGERGKVVDVKVFTREENSDLSAGVDMMVRVSVAQRRKITAGDKMAGRHGNKGVVSRVVPVENMPFLEDGTPVDIILNPLGVPGRMNIGQVLETHLGWAAQRLGFRAITPVFDGANEKEIEAELARAWIIDHAWKEAGERAWQWLKEQTYDPESIRDDDEVRLLYLEQELASHGYDVEKLSYDENYARWSWMEVWLQEHGYNPKDILVYEENVTHDPQMVVKDQHAVTACLRLWLHENGIEVDANADDQQVRQQAEAYMLESGNPMPVIGKVTLRDGKTGMPYDQPVTVGVMTMLKLHHLVEDKVHARSTGPYSLVTQQPLGGKAQFGGQRFGEMEVWALEAYGAAYTLQEILTVKSDDVQGRVATYEAIVKNEPIEEPGLPASFRVLVKELQSLGLAVEAVMDSGEIIRFGKDEERVRPPKLETGLLALGEDLDELM</sequence>
<protein>
    <recommendedName>
        <fullName evidence="6 8">DNA-directed RNA polymerase subunit beta</fullName>
        <shortName evidence="6">RNAP subunit beta</shortName>
        <ecNumber evidence="6 8">2.7.7.6</ecNumber>
    </recommendedName>
    <alternativeName>
        <fullName evidence="6">RNA polymerase subunit beta</fullName>
    </alternativeName>
    <alternativeName>
        <fullName evidence="6">Transcriptase subunit beta</fullName>
    </alternativeName>
</protein>
<dbReference type="Pfam" id="PF00562">
    <property type="entry name" value="RNA_pol_Rpb2_6"/>
    <property type="match status" value="2"/>
</dbReference>
<evidence type="ECO:0000259" key="10">
    <source>
        <dbReference type="Pfam" id="PF04560"/>
    </source>
</evidence>
<dbReference type="CDD" id="cd00653">
    <property type="entry name" value="RNA_pol_B_RPB2"/>
    <property type="match status" value="1"/>
</dbReference>
<keyword evidence="3 6" id="KW-0548">Nucleotidyltransferase</keyword>
<dbReference type="Pfam" id="PF04560">
    <property type="entry name" value="RNA_pol_Rpb2_7"/>
    <property type="match status" value="1"/>
</dbReference>
<comment type="catalytic activity">
    <reaction evidence="5 6 8">
        <text>RNA(n) + a ribonucleoside 5'-triphosphate = RNA(n+1) + diphosphate</text>
        <dbReference type="Rhea" id="RHEA:21248"/>
        <dbReference type="Rhea" id="RHEA-COMP:14527"/>
        <dbReference type="Rhea" id="RHEA-COMP:17342"/>
        <dbReference type="ChEBI" id="CHEBI:33019"/>
        <dbReference type="ChEBI" id="CHEBI:61557"/>
        <dbReference type="ChEBI" id="CHEBI:140395"/>
        <dbReference type="EC" id="2.7.7.6"/>
    </reaction>
</comment>
<keyword evidence="2 6" id="KW-0808">Transferase</keyword>
<dbReference type="PANTHER" id="PTHR20856">
    <property type="entry name" value="DNA-DIRECTED RNA POLYMERASE I SUBUNIT 2"/>
    <property type="match status" value="1"/>
</dbReference>
<proteinExistence type="inferred from homology"/>
<organism evidence="15">
    <name type="scientific">Bellilinea caldifistulae</name>
    <dbReference type="NCBI Taxonomy" id="360411"/>
    <lineage>
        <taxon>Bacteria</taxon>
        <taxon>Bacillati</taxon>
        <taxon>Chloroflexota</taxon>
        <taxon>Anaerolineae</taxon>
        <taxon>Anaerolineales</taxon>
        <taxon>Anaerolineaceae</taxon>
        <taxon>Bellilinea</taxon>
    </lineage>
</organism>
<evidence type="ECO:0000256" key="3">
    <source>
        <dbReference type="ARBA" id="ARBA00022695"/>
    </source>
</evidence>
<feature type="domain" description="RNA polymerase Rpb2" evidence="11">
    <location>
        <begin position="144"/>
        <end position="209"/>
    </location>
</feature>
<evidence type="ECO:0000256" key="1">
    <source>
        <dbReference type="ARBA" id="ARBA00022478"/>
    </source>
</evidence>
<dbReference type="Gene3D" id="2.40.50.100">
    <property type="match status" value="1"/>
</dbReference>
<reference evidence="15" key="1">
    <citation type="journal article" date="2020" name="mSystems">
        <title>Genome- and Community-Level Interaction Insights into Carbon Utilization and Element Cycling Functions of Hydrothermarchaeota in Hydrothermal Sediment.</title>
        <authorList>
            <person name="Zhou Z."/>
            <person name="Liu Y."/>
            <person name="Xu W."/>
            <person name="Pan J."/>
            <person name="Luo Z.H."/>
            <person name="Li M."/>
        </authorList>
    </citation>
    <scope>NUCLEOTIDE SEQUENCE [LARGE SCALE GENOMIC DNA]</scope>
    <source>
        <strain evidence="15">SpSt-556</strain>
    </source>
</reference>
<comment type="function">
    <text evidence="6 8">DNA-dependent RNA polymerase catalyzes the transcription of DNA into RNA using the four ribonucleoside triphosphates as substrates.</text>
</comment>
<dbReference type="InterPro" id="IPR042107">
    <property type="entry name" value="DNA-dir_RNA_pol_bsu_ext_1_sf"/>
</dbReference>
<keyword evidence="1 6" id="KW-0240">DNA-directed RNA polymerase</keyword>
<comment type="similarity">
    <text evidence="6 7">Belongs to the RNA polymerase beta chain family.</text>
</comment>
<dbReference type="Gene3D" id="2.40.50.150">
    <property type="match status" value="1"/>
</dbReference>
<dbReference type="FunFam" id="3.90.1800.10:FF:000001">
    <property type="entry name" value="DNA-directed RNA polymerase subunit beta"/>
    <property type="match status" value="1"/>
</dbReference>
<dbReference type="InterPro" id="IPR010243">
    <property type="entry name" value="RNA_pol_bsu_bac"/>
</dbReference>
<gene>
    <name evidence="6" type="primary">rpoB</name>
    <name evidence="15" type="ORF">ENT17_04725</name>
</gene>
<feature type="domain" description="RNA polymerase Rpb2" evidence="11">
    <location>
        <begin position="260"/>
        <end position="356"/>
    </location>
</feature>
<dbReference type="GO" id="GO:0032549">
    <property type="term" value="F:ribonucleoside binding"/>
    <property type="evidence" value="ECO:0007669"/>
    <property type="project" value="InterPro"/>
</dbReference>
<dbReference type="InterPro" id="IPR037033">
    <property type="entry name" value="DNA-dir_RNAP_su2_hyb_sf"/>
</dbReference>
<dbReference type="InterPro" id="IPR007644">
    <property type="entry name" value="RNA_pol_bsu_protrusion"/>
</dbReference>
<name>A0A7C4Q1A4_9CHLR</name>
<dbReference type="InterPro" id="IPR007641">
    <property type="entry name" value="RNA_pol_Rpb2_7"/>
</dbReference>
<dbReference type="Gene3D" id="3.90.1100.10">
    <property type="match status" value="2"/>
</dbReference>
<dbReference type="InterPro" id="IPR007642">
    <property type="entry name" value="RNA_pol_Rpb2_2"/>
</dbReference>
<feature type="domain" description="DNA-directed RNA polymerase subunit 2 hybrid-binding" evidence="9">
    <location>
        <begin position="1121"/>
        <end position="1194"/>
    </location>
</feature>
<accession>A0A7C4Q1A4</accession>
<dbReference type="Gene3D" id="3.90.1800.10">
    <property type="entry name" value="RNA polymerase alpha subunit dimerisation domain"/>
    <property type="match status" value="1"/>
</dbReference>
<evidence type="ECO:0000313" key="15">
    <source>
        <dbReference type="EMBL" id="HGS86904.1"/>
    </source>
</evidence>
<dbReference type="GO" id="GO:0000428">
    <property type="term" value="C:DNA-directed RNA polymerase complex"/>
    <property type="evidence" value="ECO:0007669"/>
    <property type="project" value="UniProtKB-KW"/>
</dbReference>
<dbReference type="HAMAP" id="MF_01321">
    <property type="entry name" value="RNApol_bact_RpoB"/>
    <property type="match status" value="1"/>
</dbReference>
<evidence type="ECO:0000259" key="9">
    <source>
        <dbReference type="Pfam" id="PF00562"/>
    </source>
</evidence>